<feature type="region of interest" description="Disordered" evidence="1">
    <location>
        <begin position="1"/>
        <end position="22"/>
    </location>
</feature>
<feature type="non-terminal residue" evidence="2">
    <location>
        <position position="36"/>
    </location>
</feature>
<organism evidence="2 3">
    <name type="scientific">Trifolium medium</name>
    <dbReference type="NCBI Taxonomy" id="97028"/>
    <lineage>
        <taxon>Eukaryota</taxon>
        <taxon>Viridiplantae</taxon>
        <taxon>Streptophyta</taxon>
        <taxon>Embryophyta</taxon>
        <taxon>Tracheophyta</taxon>
        <taxon>Spermatophyta</taxon>
        <taxon>Magnoliopsida</taxon>
        <taxon>eudicotyledons</taxon>
        <taxon>Gunneridae</taxon>
        <taxon>Pentapetalae</taxon>
        <taxon>rosids</taxon>
        <taxon>fabids</taxon>
        <taxon>Fabales</taxon>
        <taxon>Fabaceae</taxon>
        <taxon>Papilionoideae</taxon>
        <taxon>50 kb inversion clade</taxon>
        <taxon>NPAAA clade</taxon>
        <taxon>Hologalegina</taxon>
        <taxon>IRL clade</taxon>
        <taxon>Trifolieae</taxon>
        <taxon>Trifolium</taxon>
    </lineage>
</organism>
<name>A0A392V991_9FABA</name>
<evidence type="ECO:0000313" key="3">
    <source>
        <dbReference type="Proteomes" id="UP000265520"/>
    </source>
</evidence>
<reference evidence="2 3" key="1">
    <citation type="journal article" date="2018" name="Front. Plant Sci.">
        <title>Red Clover (Trifolium pratense) and Zigzag Clover (T. medium) - A Picture of Genomic Similarities and Differences.</title>
        <authorList>
            <person name="Dluhosova J."/>
            <person name="Istvanek J."/>
            <person name="Nedelnik J."/>
            <person name="Repkova J."/>
        </authorList>
    </citation>
    <scope>NUCLEOTIDE SEQUENCE [LARGE SCALE GENOMIC DNA]</scope>
    <source>
        <strain evidence="3">cv. 10/8</strain>
        <tissue evidence="2">Leaf</tissue>
    </source>
</reference>
<accession>A0A392V991</accession>
<comment type="caution">
    <text evidence="2">The sequence shown here is derived from an EMBL/GenBank/DDBJ whole genome shotgun (WGS) entry which is preliminary data.</text>
</comment>
<sequence>MNPKVVRSSERKRQTITGSENPWLQREKATCTLLAR</sequence>
<dbReference type="AlphaFoldDB" id="A0A392V991"/>
<evidence type="ECO:0000256" key="1">
    <source>
        <dbReference type="SAM" id="MobiDB-lite"/>
    </source>
</evidence>
<evidence type="ECO:0000313" key="2">
    <source>
        <dbReference type="EMBL" id="MCI84787.1"/>
    </source>
</evidence>
<dbReference type="EMBL" id="LXQA011099355">
    <property type="protein sequence ID" value="MCI84787.1"/>
    <property type="molecule type" value="Genomic_DNA"/>
</dbReference>
<proteinExistence type="predicted"/>
<protein>
    <submittedName>
        <fullName evidence="2">Uncharacterized protein</fullName>
    </submittedName>
</protein>
<keyword evidence="3" id="KW-1185">Reference proteome</keyword>
<dbReference type="Proteomes" id="UP000265520">
    <property type="component" value="Unassembled WGS sequence"/>
</dbReference>